<accession>A0ABQ3GYZ4</accession>
<dbReference type="EMBL" id="BMYO01000002">
    <property type="protein sequence ID" value="GHD59287.1"/>
    <property type="molecule type" value="Genomic_DNA"/>
</dbReference>
<evidence type="ECO:0000313" key="1">
    <source>
        <dbReference type="EMBL" id="GHD59287.1"/>
    </source>
</evidence>
<evidence type="ECO:0000313" key="2">
    <source>
        <dbReference type="Proteomes" id="UP000604737"/>
    </source>
</evidence>
<sequence length="109" mass="12479">MKNGLFVSGALQNRIPRPRRALGVMRRMRLGYPILEAGPLAITTYLDGYGAEAALWLGYFRRNGWIAAQDWPNGVRAWFLSDHGLAILALGEDWWQSLSWSQRLVYWLS</sequence>
<dbReference type="Proteomes" id="UP000604737">
    <property type="component" value="Unassembled WGS sequence"/>
</dbReference>
<evidence type="ECO:0008006" key="3">
    <source>
        <dbReference type="Google" id="ProtNLM"/>
    </source>
</evidence>
<organism evidence="1 2">
    <name type="scientific">Jeongeupia chitinilytica</name>
    <dbReference type="NCBI Taxonomy" id="1041641"/>
    <lineage>
        <taxon>Bacteria</taxon>
        <taxon>Pseudomonadati</taxon>
        <taxon>Pseudomonadota</taxon>
        <taxon>Betaproteobacteria</taxon>
        <taxon>Neisseriales</taxon>
        <taxon>Chitinibacteraceae</taxon>
        <taxon>Jeongeupia</taxon>
    </lineage>
</organism>
<protein>
    <recommendedName>
        <fullName evidence="3">Winged helix-turn-helix domain-containing protein</fullName>
    </recommendedName>
</protein>
<dbReference type="RefSeq" id="WP_189459107.1">
    <property type="nucleotide sequence ID" value="NZ_BMYO01000002.1"/>
</dbReference>
<proteinExistence type="predicted"/>
<name>A0ABQ3GYZ4_9NEIS</name>
<keyword evidence="2" id="KW-1185">Reference proteome</keyword>
<reference evidence="2" key="1">
    <citation type="journal article" date="2019" name="Int. J. Syst. Evol. Microbiol.">
        <title>The Global Catalogue of Microorganisms (GCM) 10K type strain sequencing project: providing services to taxonomists for standard genome sequencing and annotation.</title>
        <authorList>
            <consortium name="The Broad Institute Genomics Platform"/>
            <consortium name="The Broad Institute Genome Sequencing Center for Infectious Disease"/>
            <person name="Wu L."/>
            <person name="Ma J."/>
        </authorList>
    </citation>
    <scope>NUCLEOTIDE SEQUENCE [LARGE SCALE GENOMIC DNA]</scope>
    <source>
        <strain evidence="2">KCTC 23701</strain>
    </source>
</reference>
<comment type="caution">
    <text evidence="1">The sequence shown here is derived from an EMBL/GenBank/DDBJ whole genome shotgun (WGS) entry which is preliminary data.</text>
</comment>
<gene>
    <name evidence="1" type="ORF">GCM10007350_10540</name>
</gene>